<evidence type="ECO:0000256" key="5">
    <source>
        <dbReference type="ARBA" id="ARBA00022917"/>
    </source>
</evidence>
<accession>A0ABN6M6I4</accession>
<dbReference type="InterPro" id="IPR014729">
    <property type="entry name" value="Rossmann-like_a/b/a_fold"/>
</dbReference>
<dbReference type="GO" id="GO:0016874">
    <property type="term" value="F:ligase activity"/>
    <property type="evidence" value="ECO:0007669"/>
    <property type="project" value="UniProtKB-KW"/>
</dbReference>
<dbReference type="SUPFAM" id="SSF52374">
    <property type="entry name" value="Nucleotidylyl transferase"/>
    <property type="match status" value="1"/>
</dbReference>
<dbReference type="EC" id="6.1.1.17" evidence="7"/>
<evidence type="ECO:0000259" key="9">
    <source>
        <dbReference type="Pfam" id="PF19269"/>
    </source>
</evidence>
<dbReference type="InterPro" id="IPR033910">
    <property type="entry name" value="GluRS_core"/>
</dbReference>
<dbReference type="CDD" id="cd00808">
    <property type="entry name" value="GluRS_core"/>
    <property type="match status" value="1"/>
</dbReference>
<protein>
    <recommendedName>
        <fullName evidence="7">Glutamate--tRNA ligase</fullName>
        <ecNumber evidence="7">6.1.1.17</ecNumber>
    </recommendedName>
    <alternativeName>
        <fullName evidence="7">Glutamyl-tRNA synthetase</fullName>
        <shortName evidence="7">GluRS</shortName>
    </alternativeName>
</protein>
<comment type="caution">
    <text evidence="7">Lacks conserved residue(s) required for the propagation of feature annotation.</text>
</comment>
<evidence type="ECO:0000259" key="8">
    <source>
        <dbReference type="Pfam" id="PF00749"/>
    </source>
</evidence>
<dbReference type="EMBL" id="AP025516">
    <property type="protein sequence ID" value="BDD87540.1"/>
    <property type="molecule type" value="Genomic_DNA"/>
</dbReference>
<dbReference type="InterPro" id="IPR000924">
    <property type="entry name" value="Glu/Gln-tRNA-synth"/>
</dbReference>
<sequence length="497" mass="56528">MTETRLRFPPSPTGYLHIGGARTALYNWLYAKKTGGKLILRIEDTDTERSTSESIDGIIDGLTWLGIDWDEGPYFQTEFSDDHRAAAARLLASDHAYRCFCSKEELDAKREAAMTAKAHVGYDGTCRWLSREQSEARAAAGEPFVIRFKTPKRQGRIGYDDKVLGRIESSYEEIDDFVIVRSNGSPLYLLCNVVDDIRDRITHVIRGQDHMTNTIKQLLLYEALEAPVPVFAHMPLTLDTKKAKISKRSHGEIVAVQFYRDNGFIPWAFNNFLVLLGWSPGDDREIFSREELIEAFTLERINRSASIFNYRKGDPKFFTDPKAIAINEYYLRTMAVAELTPLVKNELITAGLWQEDWDHQLQPWFHATVDLIRSRFHTLKDFSSVGRAYFSDDYGIEDKAFRKNLAPYVDLQNLLPALAQAYRILDDFSLAETERLAREAADRAGVKPGVIINGMRTVVTGQLAGPSMFDILLALGRDKVVKRLNRTADIYASFQTE</sequence>
<dbReference type="Gene3D" id="1.10.10.350">
    <property type="match status" value="1"/>
</dbReference>
<dbReference type="Pfam" id="PF00749">
    <property type="entry name" value="tRNA-synt_1c"/>
    <property type="match status" value="1"/>
</dbReference>
<comment type="subunit">
    <text evidence="7">Monomer.</text>
</comment>
<dbReference type="PRINTS" id="PR00987">
    <property type="entry name" value="TRNASYNTHGLU"/>
</dbReference>
<comment type="subcellular location">
    <subcellularLocation>
        <location evidence="7">Cytoplasm</location>
    </subcellularLocation>
</comment>
<proteinExistence type="inferred from homology"/>
<dbReference type="InterPro" id="IPR020058">
    <property type="entry name" value="Glu/Gln-tRNA-synth_Ib_cat-dom"/>
</dbReference>
<dbReference type="InterPro" id="IPR045462">
    <property type="entry name" value="aa-tRNA-synth_I_cd-bd"/>
</dbReference>
<evidence type="ECO:0000256" key="4">
    <source>
        <dbReference type="ARBA" id="ARBA00022840"/>
    </source>
</evidence>
<name>A0ABN6M6I4_9BACT</name>
<evidence type="ECO:0000313" key="11">
    <source>
        <dbReference type="Proteomes" id="UP000830055"/>
    </source>
</evidence>
<comment type="similarity">
    <text evidence="1 7">Belongs to the class-I aminoacyl-tRNA synthetase family. Glutamate--tRNA ligase type 1 subfamily.</text>
</comment>
<evidence type="ECO:0000256" key="6">
    <source>
        <dbReference type="ARBA" id="ARBA00023146"/>
    </source>
</evidence>
<dbReference type="InterPro" id="IPR001412">
    <property type="entry name" value="aa-tRNA-synth_I_CS"/>
</dbReference>
<comment type="catalytic activity">
    <reaction evidence="7">
        <text>tRNA(Glu) + L-glutamate + ATP = L-glutamyl-tRNA(Glu) + AMP + diphosphate</text>
        <dbReference type="Rhea" id="RHEA:23540"/>
        <dbReference type="Rhea" id="RHEA-COMP:9663"/>
        <dbReference type="Rhea" id="RHEA-COMP:9680"/>
        <dbReference type="ChEBI" id="CHEBI:29985"/>
        <dbReference type="ChEBI" id="CHEBI:30616"/>
        <dbReference type="ChEBI" id="CHEBI:33019"/>
        <dbReference type="ChEBI" id="CHEBI:78442"/>
        <dbReference type="ChEBI" id="CHEBI:78520"/>
        <dbReference type="ChEBI" id="CHEBI:456215"/>
        <dbReference type="EC" id="6.1.1.17"/>
    </reaction>
</comment>
<dbReference type="Proteomes" id="UP000830055">
    <property type="component" value="Chromosome"/>
</dbReference>
<reference evidence="10 11" key="1">
    <citation type="submission" date="2022-01" db="EMBL/GenBank/DDBJ databases">
        <title>Desulfofustis limnae sp. nov., a novel mesophilic sulfate-reducing bacterium isolated from marsh soil.</title>
        <authorList>
            <person name="Watanabe M."/>
            <person name="Takahashi A."/>
            <person name="Kojima H."/>
            <person name="Fukui M."/>
        </authorList>
    </citation>
    <scope>NUCLEOTIDE SEQUENCE [LARGE SCALE GENOMIC DNA]</scope>
    <source>
        <strain evidence="10 11">PPLL</strain>
    </source>
</reference>
<dbReference type="SUPFAM" id="SSF48163">
    <property type="entry name" value="An anticodon-binding domain of class I aminoacyl-tRNA synthetases"/>
    <property type="match status" value="1"/>
</dbReference>
<dbReference type="Gene3D" id="3.40.50.620">
    <property type="entry name" value="HUPs"/>
    <property type="match status" value="1"/>
</dbReference>
<organism evidence="10 11">
    <name type="scientific">Desulfofustis limnaeus</name>
    <dbReference type="NCBI Taxonomy" id="2740163"/>
    <lineage>
        <taxon>Bacteria</taxon>
        <taxon>Pseudomonadati</taxon>
        <taxon>Thermodesulfobacteriota</taxon>
        <taxon>Desulfobulbia</taxon>
        <taxon>Desulfobulbales</taxon>
        <taxon>Desulfocapsaceae</taxon>
        <taxon>Desulfofustis</taxon>
    </lineage>
</organism>
<keyword evidence="7" id="KW-0963">Cytoplasm</keyword>
<dbReference type="NCBIfam" id="TIGR00464">
    <property type="entry name" value="gltX_bact"/>
    <property type="match status" value="1"/>
</dbReference>
<dbReference type="PANTHER" id="PTHR43311:SF2">
    <property type="entry name" value="GLUTAMATE--TRNA LIGASE, MITOCHONDRIAL-RELATED"/>
    <property type="match status" value="1"/>
</dbReference>
<keyword evidence="4 7" id="KW-0067">ATP-binding</keyword>
<evidence type="ECO:0000256" key="7">
    <source>
        <dbReference type="HAMAP-Rule" id="MF_00022"/>
    </source>
</evidence>
<evidence type="ECO:0000256" key="3">
    <source>
        <dbReference type="ARBA" id="ARBA00022741"/>
    </source>
</evidence>
<dbReference type="InterPro" id="IPR008925">
    <property type="entry name" value="aa_tRNA-synth_I_cd-bd_sf"/>
</dbReference>
<feature type="binding site" evidence="7">
    <location>
        <position position="247"/>
    </location>
    <ligand>
        <name>ATP</name>
        <dbReference type="ChEBI" id="CHEBI:30616"/>
    </ligand>
</feature>
<dbReference type="InterPro" id="IPR049940">
    <property type="entry name" value="GluQ/Sye"/>
</dbReference>
<dbReference type="PANTHER" id="PTHR43311">
    <property type="entry name" value="GLUTAMATE--TRNA LIGASE"/>
    <property type="match status" value="1"/>
</dbReference>
<keyword evidence="11" id="KW-1185">Reference proteome</keyword>
<gene>
    <name evidence="7 10" type="primary">gltX</name>
    <name evidence="10" type="ORF">DPPLL_19050</name>
</gene>
<dbReference type="InterPro" id="IPR004527">
    <property type="entry name" value="Glu-tRNA-ligase_bac/mito"/>
</dbReference>
<feature type="domain" description="Aminoacyl-tRNA synthetase class I anticodon-binding" evidence="9">
    <location>
        <begin position="358"/>
        <end position="487"/>
    </location>
</feature>
<dbReference type="Pfam" id="PF19269">
    <property type="entry name" value="Anticodon_2"/>
    <property type="match status" value="1"/>
</dbReference>
<dbReference type="HAMAP" id="MF_00022">
    <property type="entry name" value="Glu_tRNA_synth_type1"/>
    <property type="match status" value="1"/>
</dbReference>
<dbReference type="InterPro" id="IPR020751">
    <property type="entry name" value="aa-tRNA-synth_I_codon-bd_sub2"/>
</dbReference>
<feature type="domain" description="Glutamyl/glutaminyl-tRNA synthetase class Ib catalytic" evidence="8">
    <location>
        <begin position="5"/>
        <end position="311"/>
    </location>
</feature>
<evidence type="ECO:0000256" key="2">
    <source>
        <dbReference type="ARBA" id="ARBA00022598"/>
    </source>
</evidence>
<dbReference type="PROSITE" id="PS00178">
    <property type="entry name" value="AA_TRNA_LIGASE_I"/>
    <property type="match status" value="1"/>
</dbReference>
<feature type="short sequence motif" description="'HIGH' region" evidence="7">
    <location>
        <begin position="10"/>
        <end position="20"/>
    </location>
</feature>
<keyword evidence="2 7" id="KW-0436">Ligase</keyword>
<keyword evidence="6 7" id="KW-0030">Aminoacyl-tRNA synthetase</keyword>
<keyword evidence="5 7" id="KW-0648">Protein biosynthesis</keyword>
<evidence type="ECO:0000313" key="10">
    <source>
        <dbReference type="EMBL" id="BDD87540.1"/>
    </source>
</evidence>
<feature type="short sequence motif" description="'KMSKS' region" evidence="7">
    <location>
        <begin position="244"/>
        <end position="248"/>
    </location>
</feature>
<evidence type="ECO:0000256" key="1">
    <source>
        <dbReference type="ARBA" id="ARBA00007894"/>
    </source>
</evidence>
<keyword evidence="3 7" id="KW-0547">Nucleotide-binding</keyword>
<dbReference type="RefSeq" id="WP_284154562.1">
    <property type="nucleotide sequence ID" value="NZ_AP025516.1"/>
</dbReference>
<comment type="function">
    <text evidence="7">Catalyzes the attachment of glutamate to tRNA(Glu) in a two-step reaction: glutamate is first activated by ATP to form Glu-AMP and then transferred to the acceptor end of tRNA(Glu).</text>
</comment>